<proteinExistence type="predicted"/>
<dbReference type="Proteomes" id="UP000789901">
    <property type="component" value="Unassembled WGS sequence"/>
</dbReference>
<keyword evidence="2" id="KW-1185">Reference proteome</keyword>
<reference evidence="1 2" key="1">
    <citation type="submission" date="2021-06" db="EMBL/GenBank/DDBJ databases">
        <authorList>
            <person name="Kallberg Y."/>
            <person name="Tangrot J."/>
            <person name="Rosling A."/>
        </authorList>
    </citation>
    <scope>NUCLEOTIDE SEQUENCE [LARGE SCALE GENOMIC DNA]</scope>
    <source>
        <strain evidence="1 2">120-4 pot B 10/14</strain>
    </source>
</reference>
<evidence type="ECO:0000313" key="2">
    <source>
        <dbReference type="Proteomes" id="UP000789901"/>
    </source>
</evidence>
<sequence>MLYYLKLVQTLALLINKIFAVLILNALLNHQNCPFLQSLDGQCIKIGQTRFCVVQSAYNSLPGGLPGDECGGIVGTTQPTNTTVGTCPSYDAIGNALVRSTTAPTFSWLCCDSGACTVPVNVVVSYSQATTNCASTQYSLMCFRDNGGWTCTGSIGSVITDLTQACTLQLSLLGQPVQTP</sequence>
<dbReference type="EMBL" id="CAJVQB010001040">
    <property type="protein sequence ID" value="CAG8518388.1"/>
    <property type="molecule type" value="Genomic_DNA"/>
</dbReference>
<organism evidence="1 2">
    <name type="scientific">Gigaspora margarita</name>
    <dbReference type="NCBI Taxonomy" id="4874"/>
    <lineage>
        <taxon>Eukaryota</taxon>
        <taxon>Fungi</taxon>
        <taxon>Fungi incertae sedis</taxon>
        <taxon>Mucoromycota</taxon>
        <taxon>Glomeromycotina</taxon>
        <taxon>Glomeromycetes</taxon>
        <taxon>Diversisporales</taxon>
        <taxon>Gigasporaceae</taxon>
        <taxon>Gigaspora</taxon>
    </lineage>
</organism>
<name>A0ABM8W3W7_GIGMA</name>
<accession>A0ABM8W3W7</accession>
<protein>
    <submittedName>
        <fullName evidence="1">32945_t:CDS:1</fullName>
    </submittedName>
</protein>
<comment type="caution">
    <text evidence="1">The sequence shown here is derived from an EMBL/GenBank/DDBJ whole genome shotgun (WGS) entry which is preliminary data.</text>
</comment>
<gene>
    <name evidence="1" type="ORF">GMARGA_LOCUS3029</name>
</gene>
<evidence type="ECO:0000313" key="1">
    <source>
        <dbReference type="EMBL" id="CAG8518388.1"/>
    </source>
</evidence>